<dbReference type="Pfam" id="PF07683">
    <property type="entry name" value="CobW_C"/>
    <property type="match status" value="1"/>
</dbReference>
<evidence type="ECO:0000313" key="2">
    <source>
        <dbReference type="EMBL" id="RNF35900.1"/>
    </source>
</evidence>
<evidence type="ECO:0000313" key="3">
    <source>
        <dbReference type="Proteomes" id="UP000238137"/>
    </source>
</evidence>
<name>A0A422R100_9RHOB</name>
<organism evidence="2 3">
    <name type="scientific">Paracoccus methylarcula</name>
    <dbReference type="NCBI Taxonomy" id="72022"/>
    <lineage>
        <taxon>Bacteria</taxon>
        <taxon>Pseudomonadati</taxon>
        <taxon>Pseudomonadota</taxon>
        <taxon>Alphaproteobacteria</taxon>
        <taxon>Rhodobacterales</taxon>
        <taxon>Paracoccaceae</taxon>
        <taxon>Paracoccus</taxon>
    </lineage>
</organism>
<reference evidence="2" key="1">
    <citation type="submission" date="2018-05" db="EMBL/GenBank/DDBJ databases">
        <title>Reclassification of Methylarcula marina and Methylarcula terricola as Paracoccus methylarcula sp.nov., comb.nov. and Paracoccus terricola comb.nov.</title>
        <authorList>
            <person name="Shmareva M.N."/>
            <person name="Doronina N.V."/>
            <person name="Vasilenko O.V."/>
            <person name="Tarlachkov S.V."/>
            <person name="Trotsenko Y.A."/>
        </authorList>
    </citation>
    <scope>NUCLEOTIDE SEQUENCE [LARGE SCALE GENOMIC DNA]</scope>
    <source>
        <strain evidence="2">VKM B-2159</strain>
    </source>
</reference>
<accession>A0A422R100</accession>
<dbReference type="Proteomes" id="UP000238137">
    <property type="component" value="Unassembled WGS sequence"/>
</dbReference>
<protein>
    <recommendedName>
        <fullName evidence="1">CobW C-terminal domain-containing protein</fullName>
    </recommendedName>
</protein>
<comment type="caution">
    <text evidence="2">The sequence shown here is derived from an EMBL/GenBank/DDBJ whole genome shotgun (WGS) entry which is preliminary data.</text>
</comment>
<gene>
    <name evidence="2" type="ORF">A7A09_000295</name>
</gene>
<sequence>MPVPARGHVPTPAPHGQFASLLLTPDGLVDAEGLAQALAGDPDITRAKGFVPTRTGLALLHVVGHRNSVEAATGDHPVGVVCIGLKGRLDPARLNRAMSDAEAAVRPVS</sequence>
<dbReference type="AlphaFoldDB" id="A0A422R100"/>
<feature type="domain" description="CobW C-terminal" evidence="1">
    <location>
        <begin position="18"/>
        <end position="102"/>
    </location>
</feature>
<dbReference type="EMBL" id="PXNQ02000001">
    <property type="protein sequence ID" value="RNF35900.1"/>
    <property type="molecule type" value="Genomic_DNA"/>
</dbReference>
<keyword evidence="3" id="KW-1185">Reference proteome</keyword>
<proteinExistence type="predicted"/>
<evidence type="ECO:0000259" key="1">
    <source>
        <dbReference type="SMART" id="SM00833"/>
    </source>
</evidence>
<dbReference type="InterPro" id="IPR011629">
    <property type="entry name" value="CobW-like_C"/>
</dbReference>
<dbReference type="SMART" id="SM00833">
    <property type="entry name" value="CobW_C"/>
    <property type="match status" value="1"/>
</dbReference>